<sequence>MDMDLIAGFPSRMTWSFRPNPILNSMAEQRAFNFGTPMYYRCDISCRISFRTNRFSCNLFSDPFGCIPKGSFISSAKKKNSQSEPILDPSQVEEVYMEDDGLEEEDDDEGLFDDFEDEEIDGDDYLEDEYIEEESRVGDGSGGGGVSLAGTSWDRKALSIAEEVVASFDGEIGVYAFKTLVNGSIQVRIERLTNKSGSPTMKDIEDFSSAYKARLDEAAVQKSVPDDIFLEVSSPGVERVVQVPEDLERFKDRALYVKYSSGVTESGATSENEGIFKLISVDHEANSCTWGLADVRINREKAGKGRPLSKKQREWRLETSFSSLLLVRFYSEI</sequence>
<dbReference type="InterPro" id="IPR035956">
    <property type="entry name" value="RimP_N_sf"/>
</dbReference>
<dbReference type="Pfam" id="PF02576">
    <property type="entry name" value="RimP_N"/>
    <property type="match status" value="1"/>
</dbReference>
<dbReference type="PANTHER" id="PTHR34544:SF1">
    <property type="entry name" value="OS04G0438300 PROTEIN"/>
    <property type="match status" value="1"/>
</dbReference>
<keyword evidence="1" id="KW-0963">Cytoplasm</keyword>
<dbReference type="EMBL" id="OX459125">
    <property type="protein sequence ID" value="CAI9115634.1"/>
    <property type="molecule type" value="Genomic_DNA"/>
</dbReference>
<evidence type="ECO:0000256" key="2">
    <source>
        <dbReference type="ARBA" id="ARBA00022517"/>
    </source>
</evidence>
<dbReference type="AlphaFoldDB" id="A0AAV1E7K1"/>
<name>A0AAV1E7K1_OLDCO</name>
<dbReference type="SUPFAM" id="SSF75420">
    <property type="entry name" value="YhbC-like, N-terminal domain"/>
    <property type="match status" value="1"/>
</dbReference>
<dbReference type="InterPro" id="IPR057234">
    <property type="entry name" value="DUF7912"/>
</dbReference>
<feature type="domain" description="DUF7912" evidence="4">
    <location>
        <begin position="240"/>
        <end position="330"/>
    </location>
</feature>
<reference evidence="5" key="1">
    <citation type="submission" date="2023-03" db="EMBL/GenBank/DDBJ databases">
        <authorList>
            <person name="Julca I."/>
        </authorList>
    </citation>
    <scope>NUCLEOTIDE SEQUENCE</scope>
</reference>
<keyword evidence="2" id="KW-0690">Ribosome biogenesis</keyword>
<evidence type="ECO:0000259" key="3">
    <source>
        <dbReference type="Pfam" id="PF02576"/>
    </source>
</evidence>
<proteinExistence type="inferred from homology"/>
<keyword evidence="6" id="KW-1185">Reference proteome</keyword>
<dbReference type="InterPro" id="IPR028989">
    <property type="entry name" value="RimP_N"/>
</dbReference>
<evidence type="ECO:0000256" key="1">
    <source>
        <dbReference type="ARBA" id="ARBA00022490"/>
    </source>
</evidence>
<evidence type="ECO:0000313" key="6">
    <source>
        <dbReference type="Proteomes" id="UP001161247"/>
    </source>
</evidence>
<dbReference type="GO" id="GO:0042274">
    <property type="term" value="P:ribosomal small subunit biogenesis"/>
    <property type="evidence" value="ECO:0007669"/>
    <property type="project" value="InterPro"/>
</dbReference>
<dbReference type="HAMAP" id="MF_01077">
    <property type="entry name" value="RimP"/>
    <property type="match status" value="1"/>
</dbReference>
<protein>
    <submittedName>
        <fullName evidence="5">OLC1v1016598C2</fullName>
    </submittedName>
</protein>
<organism evidence="5 6">
    <name type="scientific">Oldenlandia corymbosa var. corymbosa</name>
    <dbReference type="NCBI Taxonomy" id="529605"/>
    <lineage>
        <taxon>Eukaryota</taxon>
        <taxon>Viridiplantae</taxon>
        <taxon>Streptophyta</taxon>
        <taxon>Embryophyta</taxon>
        <taxon>Tracheophyta</taxon>
        <taxon>Spermatophyta</taxon>
        <taxon>Magnoliopsida</taxon>
        <taxon>eudicotyledons</taxon>
        <taxon>Gunneridae</taxon>
        <taxon>Pentapetalae</taxon>
        <taxon>asterids</taxon>
        <taxon>lamiids</taxon>
        <taxon>Gentianales</taxon>
        <taxon>Rubiaceae</taxon>
        <taxon>Rubioideae</taxon>
        <taxon>Spermacoceae</taxon>
        <taxon>Hedyotis-Oldenlandia complex</taxon>
        <taxon>Oldenlandia</taxon>
    </lineage>
</organism>
<accession>A0AAV1E7K1</accession>
<feature type="domain" description="Ribosome maturation factor RimP N-terminal" evidence="3">
    <location>
        <begin position="178"/>
        <end position="238"/>
    </location>
</feature>
<dbReference type="PANTHER" id="PTHR34544">
    <property type="entry name" value="OSJNBA0006B20.18 PROTEIN"/>
    <property type="match status" value="1"/>
</dbReference>
<gene>
    <name evidence="5" type="ORF">OLC1_LOCUS22122</name>
</gene>
<dbReference type="Pfam" id="PF25498">
    <property type="entry name" value="DUF7912"/>
    <property type="match status" value="1"/>
</dbReference>
<evidence type="ECO:0000313" key="5">
    <source>
        <dbReference type="EMBL" id="CAI9115634.1"/>
    </source>
</evidence>
<dbReference type="Proteomes" id="UP001161247">
    <property type="component" value="Chromosome 8"/>
</dbReference>
<evidence type="ECO:0000259" key="4">
    <source>
        <dbReference type="Pfam" id="PF25498"/>
    </source>
</evidence>
<dbReference type="InterPro" id="IPR003728">
    <property type="entry name" value="Ribosome_maturation_RimP"/>
</dbReference>